<dbReference type="InterPro" id="IPR029010">
    <property type="entry name" value="ThuA-like"/>
</dbReference>
<dbReference type="PANTHER" id="PTHR40469:SF2">
    <property type="entry name" value="GALACTOSE-BINDING DOMAIN-LIKE SUPERFAMILY PROTEIN"/>
    <property type="match status" value="1"/>
</dbReference>
<dbReference type="Gene3D" id="3.40.50.880">
    <property type="match status" value="1"/>
</dbReference>
<dbReference type="PANTHER" id="PTHR40469">
    <property type="entry name" value="SECRETED GLYCOSYL HYDROLASE"/>
    <property type="match status" value="1"/>
</dbReference>
<dbReference type="SUPFAM" id="SSF52317">
    <property type="entry name" value="Class I glutamine amidotransferase-like"/>
    <property type="match status" value="1"/>
</dbReference>
<evidence type="ECO:0000313" key="3">
    <source>
        <dbReference type="Proteomes" id="UP001164803"/>
    </source>
</evidence>
<protein>
    <submittedName>
        <fullName evidence="2">ThuA domain-containing protein</fullName>
    </submittedName>
</protein>
<evidence type="ECO:0000313" key="2">
    <source>
        <dbReference type="EMBL" id="WAH35258.1"/>
    </source>
</evidence>
<accession>A0ABY6YXC5</accession>
<dbReference type="Proteomes" id="UP001164803">
    <property type="component" value="Chromosome"/>
</dbReference>
<keyword evidence="3" id="KW-1185">Reference proteome</keyword>
<gene>
    <name evidence="2" type="ORF">NZD86_13160</name>
</gene>
<feature type="domain" description="ThuA-like" evidence="1">
    <location>
        <begin position="4"/>
        <end position="205"/>
    </location>
</feature>
<name>A0ABY6YXC5_9BACL</name>
<evidence type="ECO:0000259" key="1">
    <source>
        <dbReference type="Pfam" id="PF06283"/>
    </source>
</evidence>
<proteinExistence type="predicted"/>
<dbReference type="EMBL" id="CP104064">
    <property type="protein sequence ID" value="WAH35258.1"/>
    <property type="molecule type" value="Genomic_DNA"/>
</dbReference>
<sequence>MKTALIVYGGWEGHYPSETANILRELLEAEYFSVTLRDSLDALESVERLQDYQLIIIHWTQGEITSAQFDVLRQAVYGGVGLAGIHGGLGDAFRNVPEYQYMVGGQWVAHPGNDAVTYDVHILDQEHPITRGISDFSVTSEQYYMHIDPAIHTLATTQFGDTTMPVAWTKRYGFGKVFYHSLGHKPEIVRMQEVSKLTRRGMLWAASDKEASPWRE</sequence>
<organism evidence="2 3">
    <name type="scientific">Alicyclobacillus dauci</name>
    <dbReference type="NCBI Taxonomy" id="1475485"/>
    <lineage>
        <taxon>Bacteria</taxon>
        <taxon>Bacillati</taxon>
        <taxon>Bacillota</taxon>
        <taxon>Bacilli</taxon>
        <taxon>Bacillales</taxon>
        <taxon>Alicyclobacillaceae</taxon>
        <taxon>Alicyclobacillus</taxon>
    </lineage>
</organism>
<dbReference type="RefSeq" id="WP_268042320.1">
    <property type="nucleotide sequence ID" value="NZ_CP104064.1"/>
</dbReference>
<dbReference type="Pfam" id="PF06283">
    <property type="entry name" value="ThuA"/>
    <property type="match status" value="1"/>
</dbReference>
<dbReference type="InterPro" id="IPR029062">
    <property type="entry name" value="Class_I_gatase-like"/>
</dbReference>
<reference evidence="2" key="1">
    <citation type="submission" date="2022-08" db="EMBL/GenBank/DDBJ databases">
        <title>Alicyclobacillus dauci DSM2870, complete genome.</title>
        <authorList>
            <person name="Wang Q."/>
            <person name="Cai R."/>
            <person name="Wang Z."/>
        </authorList>
    </citation>
    <scope>NUCLEOTIDE SEQUENCE</scope>
    <source>
        <strain evidence="2">DSM 28700</strain>
    </source>
</reference>